<evidence type="ECO:0000313" key="2">
    <source>
        <dbReference type="Proteomes" id="UP000294299"/>
    </source>
</evidence>
<dbReference type="KEGG" id="nfn:NFRAN_2270"/>
<sequence length="92" mass="11086">MDILRSNIDHVGSLFSYKVTKKILSISKALNYFLIKKRHVYCQCEMFNINMNFIYRNVYYVPNEPEIWIKIDLLAIFASMRYIIPTQYPRVQ</sequence>
<dbReference type="AlphaFoldDB" id="A0A484IA35"/>
<dbReference type="Proteomes" id="UP000294299">
    <property type="component" value="Chromosome NFRAN"/>
</dbReference>
<dbReference type="EMBL" id="LR216287">
    <property type="protein sequence ID" value="VFJ14592.1"/>
    <property type="molecule type" value="Genomic_DNA"/>
</dbReference>
<keyword evidence="2" id="KW-1185">Reference proteome</keyword>
<reference evidence="1 2" key="1">
    <citation type="submission" date="2019-02" db="EMBL/GenBank/DDBJ databases">
        <authorList>
            <person name="Lehtovirta-Morley E L."/>
        </authorList>
    </citation>
    <scope>NUCLEOTIDE SEQUENCE [LARGE SCALE GENOMIC DNA]</scope>
    <source>
        <strain evidence="1">NFRAN1</strain>
    </source>
</reference>
<name>A0A484IA35_9ARCH</name>
<accession>A0A484IA35</accession>
<protein>
    <submittedName>
        <fullName evidence="1">Uncharacterized protein</fullName>
    </submittedName>
</protein>
<organism evidence="1 2">
    <name type="scientific">Candidatus Nitrosocosmicus franklandianus</name>
    <dbReference type="NCBI Taxonomy" id="1798806"/>
    <lineage>
        <taxon>Archaea</taxon>
        <taxon>Nitrososphaerota</taxon>
        <taxon>Nitrososphaeria</taxon>
        <taxon>Nitrososphaerales</taxon>
        <taxon>Nitrososphaeraceae</taxon>
        <taxon>Candidatus Nitrosocosmicus</taxon>
    </lineage>
</organism>
<evidence type="ECO:0000313" key="1">
    <source>
        <dbReference type="EMBL" id="VFJ14592.1"/>
    </source>
</evidence>
<gene>
    <name evidence="1" type="ORF">NFRAN_2270</name>
</gene>
<proteinExistence type="predicted"/>